<organism evidence="3 4">
    <name type="scientific">Phaeobacter piscinae</name>
    <dbReference type="NCBI Taxonomy" id="1580596"/>
    <lineage>
        <taxon>Bacteria</taxon>
        <taxon>Pseudomonadati</taxon>
        <taxon>Pseudomonadota</taxon>
        <taxon>Alphaproteobacteria</taxon>
        <taxon>Rhodobacterales</taxon>
        <taxon>Roseobacteraceae</taxon>
        <taxon>Phaeobacter</taxon>
    </lineage>
</organism>
<gene>
    <name evidence="3" type="ORF">PhaeoP13_01838</name>
</gene>
<evidence type="ECO:0000256" key="2">
    <source>
        <dbReference type="SAM" id="Phobius"/>
    </source>
</evidence>
<feature type="region of interest" description="Disordered" evidence="1">
    <location>
        <begin position="1"/>
        <end position="23"/>
    </location>
</feature>
<evidence type="ECO:0008006" key="5">
    <source>
        <dbReference type="Google" id="ProtNLM"/>
    </source>
</evidence>
<keyword evidence="2" id="KW-0472">Membrane</keyword>
<name>A0AAN1GRH3_9RHOB</name>
<dbReference type="Proteomes" id="UP000218606">
    <property type="component" value="Chromosome"/>
</dbReference>
<evidence type="ECO:0000256" key="1">
    <source>
        <dbReference type="SAM" id="MobiDB-lite"/>
    </source>
</evidence>
<reference evidence="3 4" key="1">
    <citation type="journal article" date="2017" name="Front. Microbiol.">
        <title>Phaeobacter piscinae sp. nov., a species of the Roseobacter group and potential aquaculture probiont.</title>
        <authorList>
            <person name="Sonnenschein E.C."/>
            <person name="Phippen C.B.W."/>
            <person name="Nielsen K.F."/>
            <person name="Mateiu R.V."/>
            <person name="Melchiorsen J."/>
            <person name="Gram L."/>
            <person name="Overmann J."/>
            <person name="Freese H.M."/>
        </authorList>
    </citation>
    <scope>NUCLEOTIDE SEQUENCE [LARGE SCALE GENOMIC DNA]</scope>
    <source>
        <strain evidence="3 4">P13</strain>
    </source>
</reference>
<feature type="transmembrane region" description="Helical" evidence="2">
    <location>
        <begin position="28"/>
        <end position="49"/>
    </location>
</feature>
<evidence type="ECO:0000313" key="3">
    <source>
        <dbReference type="EMBL" id="ATG43774.1"/>
    </source>
</evidence>
<feature type="compositionally biased region" description="Basic residues" evidence="1">
    <location>
        <begin position="1"/>
        <end position="10"/>
    </location>
</feature>
<dbReference type="AlphaFoldDB" id="A0AAN1GRH3"/>
<sequence>MQGKPVKPRRERQSPQPEPGVRRPMGRLMWFAAIWIASVAALGCVAYVIRWAVVP</sequence>
<protein>
    <recommendedName>
        <fullName evidence="5">DUF2474 domain-containing protein</fullName>
    </recommendedName>
</protein>
<dbReference type="Pfam" id="PF10617">
    <property type="entry name" value="DUF2474"/>
    <property type="match status" value="1"/>
</dbReference>
<dbReference type="EMBL" id="CP010767">
    <property type="protein sequence ID" value="ATG43774.1"/>
    <property type="molecule type" value="Genomic_DNA"/>
</dbReference>
<keyword evidence="2" id="KW-1133">Transmembrane helix</keyword>
<keyword evidence="2" id="KW-0812">Transmembrane</keyword>
<dbReference type="InterPro" id="IPR018895">
    <property type="entry name" value="DUF2474"/>
</dbReference>
<evidence type="ECO:0000313" key="4">
    <source>
        <dbReference type="Proteomes" id="UP000218606"/>
    </source>
</evidence>
<proteinExistence type="predicted"/>
<accession>A0AAN1GRH3</accession>
<dbReference type="RefSeq" id="WP_096871571.1">
    <property type="nucleotide sequence ID" value="NZ_CP010715.1"/>
</dbReference>